<protein>
    <submittedName>
        <fullName evidence="2">Alveolin domain containing intermediate filament IMC3</fullName>
    </submittedName>
</protein>
<accession>A0ABQ7JEF4</accession>
<proteinExistence type="predicted"/>
<dbReference type="Proteomes" id="UP000823046">
    <property type="component" value="Unassembled WGS sequence"/>
</dbReference>
<reference evidence="2 3" key="1">
    <citation type="journal article" date="2020" name="bioRxiv">
        <title>Metabolic contributions of an alphaproteobacterial endosymbiont in the apicomplexan Cardiosporidium cionae.</title>
        <authorList>
            <person name="Hunter E.S."/>
            <person name="Paight C.J."/>
            <person name="Lane C.E."/>
        </authorList>
    </citation>
    <scope>NUCLEOTIDE SEQUENCE [LARGE SCALE GENOMIC DNA]</scope>
    <source>
        <strain evidence="2">ESH_2018</strain>
    </source>
</reference>
<dbReference type="EMBL" id="JADAQX010000067">
    <property type="protein sequence ID" value="KAF8822285.1"/>
    <property type="molecule type" value="Genomic_DNA"/>
</dbReference>
<organism evidence="2 3">
    <name type="scientific">Cardiosporidium cionae</name>
    <dbReference type="NCBI Taxonomy" id="476202"/>
    <lineage>
        <taxon>Eukaryota</taxon>
        <taxon>Sar</taxon>
        <taxon>Alveolata</taxon>
        <taxon>Apicomplexa</taxon>
        <taxon>Aconoidasida</taxon>
        <taxon>Nephromycida</taxon>
        <taxon>Cardiosporidium</taxon>
    </lineage>
</organism>
<dbReference type="InterPro" id="IPR022086">
    <property type="entry name" value="IMCp"/>
</dbReference>
<name>A0ABQ7JEF4_9APIC</name>
<feature type="region of interest" description="Disordered" evidence="1">
    <location>
        <begin position="109"/>
        <end position="139"/>
    </location>
</feature>
<evidence type="ECO:0000313" key="2">
    <source>
        <dbReference type="EMBL" id="KAF8822285.1"/>
    </source>
</evidence>
<evidence type="ECO:0000313" key="3">
    <source>
        <dbReference type="Proteomes" id="UP000823046"/>
    </source>
</evidence>
<comment type="caution">
    <text evidence="2">The sequence shown here is derived from an EMBL/GenBank/DDBJ whole genome shotgun (WGS) entry which is preliminary data.</text>
</comment>
<evidence type="ECO:0000256" key="1">
    <source>
        <dbReference type="SAM" id="MobiDB-lite"/>
    </source>
</evidence>
<gene>
    <name evidence="2" type="primary">ALV3</name>
    <name evidence="2" type="ORF">IE077_004619</name>
</gene>
<dbReference type="Pfam" id="PF12314">
    <property type="entry name" value="IMCp"/>
    <property type="match status" value="1"/>
</dbReference>
<sequence length="575" mass="63397">MDRQEFQTTDEKLEVTVQGIPSLQKSSAVGQTTGRVGQARLLQNDETATFPSTYSPFQAHATEQMAGEIIRNLQSPSPVSAPFPVPQQSSGIKTSGNEYRIANEFEQSGYHENEGDGTSSAKESTTPLPQNLHVARPPPHVMTPLGPMSLPPEIRQKIPEKFVAKPIIEEREIFVAKKEIQERTIEIPHIQYDHKFSKIPKTFKIKKLVPSVKEIVREIPREVYKPVIEEKVIEVPQGVKYVEVPVEVPCLYPPKIVPRPIEQIVERVVETIKPIVKEKIIEVPQTVVKNVPKIKTVEVPYFVPRYVEKLIEVPYDPPTADQFLPPLTSRLPPSIHGSFPAQTPVSHLQSPSAGGLPFPPSFAGAPTPFTLGPMPLSGVNEIKLPYEAKVEVKITQPEHAQEFRYQSVGQGQIPNKLEASASQLHNVPLELPEGIKWGAPPNVSHPPFGVETGFSNYPSTGKMPPLMVTFPPEVGHVSFSGGSVEPDILTKIGVLPYQGFKESGNAQFLFPPLAPHSTVPTTMDGSPDIVSIDAASKFTGVNPLQRRSNQNVLPHEERIVKKSTCNFFDSNCCSS</sequence>
<feature type="compositionally biased region" description="Polar residues" evidence="1">
    <location>
        <begin position="116"/>
        <end position="129"/>
    </location>
</feature>
<keyword evidence="3" id="KW-1185">Reference proteome</keyword>